<reference evidence="3" key="1">
    <citation type="journal article" date="2019" name="Int. J. Syst. Evol. Microbiol.">
        <title>The Global Catalogue of Microorganisms (GCM) 10K type strain sequencing project: providing services to taxonomists for standard genome sequencing and annotation.</title>
        <authorList>
            <consortium name="The Broad Institute Genomics Platform"/>
            <consortium name="The Broad Institute Genome Sequencing Center for Infectious Disease"/>
            <person name="Wu L."/>
            <person name="Ma J."/>
        </authorList>
    </citation>
    <scope>NUCLEOTIDE SEQUENCE [LARGE SCALE GENOMIC DNA]</scope>
    <source>
        <strain evidence="3">CGMCC 1.12295</strain>
    </source>
</reference>
<feature type="transmembrane region" description="Helical" evidence="1">
    <location>
        <begin position="103"/>
        <end position="120"/>
    </location>
</feature>
<feature type="transmembrane region" description="Helical" evidence="1">
    <location>
        <begin position="78"/>
        <end position="96"/>
    </location>
</feature>
<dbReference type="Gene3D" id="2.30.42.10">
    <property type="match status" value="1"/>
</dbReference>
<proteinExistence type="predicted"/>
<protein>
    <submittedName>
        <fullName evidence="2">PDZ domain-containing protein</fullName>
    </submittedName>
</protein>
<gene>
    <name evidence="2" type="ORF">ACFSCZ_13060</name>
</gene>
<keyword evidence="1" id="KW-0812">Transmembrane</keyword>
<evidence type="ECO:0000256" key="1">
    <source>
        <dbReference type="SAM" id="Phobius"/>
    </source>
</evidence>
<comment type="caution">
    <text evidence="2">The sequence shown here is derived from an EMBL/GenBank/DDBJ whole genome shotgun (WGS) entry which is preliminary data.</text>
</comment>
<accession>A0ABW4KHL9</accession>
<keyword evidence="1" id="KW-1133">Transmembrane helix</keyword>
<evidence type="ECO:0000313" key="2">
    <source>
        <dbReference type="EMBL" id="MFD1707654.1"/>
    </source>
</evidence>
<dbReference type="InterPro" id="IPR036034">
    <property type="entry name" value="PDZ_sf"/>
</dbReference>
<dbReference type="Proteomes" id="UP001597301">
    <property type="component" value="Unassembled WGS sequence"/>
</dbReference>
<sequence length="397" mass="44398">MGQEWLLELVKVMGKFFLNPVLYFTVILVMAAGLIRIKRERKDFHVRVNDIFHELKLLFPAGILAGAILSILSFSTGFVVPFEMIVLIGIFTIILGAAGNGRLLSPAWTAGVPFLLVYAIDALELQVPYIHGLFEGSPLLTSLPILLGILLLTEGILMQKDGLKDISPKLRTSPRGLTVGALQVKRIWMLPIFFLLPAGPLPPPFEWWPVFDWDNASYSFLFIPFTVGFQNQVQSCLPSQAVERMARKVKLLGIVVLGGAAAGFFYPEYTYPIITGIAIVGRALISYLHRVRENNTLYYFTPRNKGLMVLDTIPGSPASKMELKTGEIIQSCNNMPISNKEELYKALLKNRAYCKLEVIDVNGEIRFEQCALYEGDHHELGILSVEKRKKREPGEAM</sequence>
<evidence type="ECO:0000313" key="3">
    <source>
        <dbReference type="Proteomes" id="UP001597301"/>
    </source>
</evidence>
<keyword evidence="3" id="KW-1185">Reference proteome</keyword>
<dbReference type="RefSeq" id="WP_380774410.1">
    <property type="nucleotide sequence ID" value="NZ_JBHUEO010000037.1"/>
</dbReference>
<name>A0ABW4KHL9_9BACI</name>
<feature type="transmembrane region" description="Helical" evidence="1">
    <location>
        <begin position="16"/>
        <end position="35"/>
    </location>
</feature>
<dbReference type="SUPFAM" id="SSF50156">
    <property type="entry name" value="PDZ domain-like"/>
    <property type="match status" value="1"/>
</dbReference>
<organism evidence="2 3">
    <name type="scientific">Siminovitchia sediminis</name>
    <dbReference type="NCBI Taxonomy" id="1274353"/>
    <lineage>
        <taxon>Bacteria</taxon>
        <taxon>Bacillati</taxon>
        <taxon>Bacillota</taxon>
        <taxon>Bacilli</taxon>
        <taxon>Bacillales</taxon>
        <taxon>Bacillaceae</taxon>
        <taxon>Siminovitchia</taxon>
    </lineage>
</organism>
<dbReference type="EMBL" id="JBHUEO010000037">
    <property type="protein sequence ID" value="MFD1707654.1"/>
    <property type="molecule type" value="Genomic_DNA"/>
</dbReference>
<keyword evidence="1" id="KW-0472">Membrane</keyword>
<feature type="transmembrane region" description="Helical" evidence="1">
    <location>
        <begin position="55"/>
        <end position="72"/>
    </location>
</feature>
<feature type="transmembrane region" description="Helical" evidence="1">
    <location>
        <begin position="272"/>
        <end position="289"/>
    </location>
</feature>
<feature type="transmembrane region" description="Helical" evidence="1">
    <location>
        <begin position="140"/>
        <end position="157"/>
    </location>
</feature>
<feature type="transmembrane region" description="Helical" evidence="1">
    <location>
        <begin position="249"/>
        <end position="266"/>
    </location>
</feature>